<gene>
    <name evidence="3" type="ORF">AWH49_18610</name>
</gene>
<dbReference type="SMART" id="SM00448">
    <property type="entry name" value="REC"/>
    <property type="match status" value="1"/>
</dbReference>
<dbReference type="Proteomes" id="UP000076935">
    <property type="component" value="Unassembled WGS sequence"/>
</dbReference>
<keyword evidence="1" id="KW-0597">Phosphoprotein</keyword>
<dbReference type="GO" id="GO:0000160">
    <property type="term" value="P:phosphorelay signal transduction system"/>
    <property type="evidence" value="ECO:0007669"/>
    <property type="project" value="InterPro"/>
</dbReference>
<evidence type="ECO:0000256" key="1">
    <source>
        <dbReference type="PROSITE-ProRule" id="PRU00169"/>
    </source>
</evidence>
<dbReference type="PROSITE" id="PS50110">
    <property type="entry name" value="RESPONSE_REGULATORY"/>
    <property type="match status" value="1"/>
</dbReference>
<dbReference type="RefSeq" id="WP_063966498.1">
    <property type="nucleotide sequence ID" value="NZ_JBCNAN010000021.1"/>
</dbReference>
<feature type="domain" description="Response regulatory" evidence="2">
    <location>
        <begin position="2"/>
        <end position="118"/>
    </location>
</feature>
<name>A0A177L0Y9_9BACI</name>
<dbReference type="InterPro" id="IPR013972">
    <property type="entry name" value="YcbB"/>
</dbReference>
<dbReference type="InterPro" id="IPR011006">
    <property type="entry name" value="CheY-like_superfamily"/>
</dbReference>
<accession>A0A177L0Y9</accession>
<dbReference type="InterPro" id="IPR001789">
    <property type="entry name" value="Sig_transdc_resp-reg_receiver"/>
</dbReference>
<dbReference type="Pfam" id="PF00072">
    <property type="entry name" value="Response_reg"/>
    <property type="match status" value="1"/>
</dbReference>
<organism evidence="3 4">
    <name type="scientific">Domibacillus aminovorans</name>
    <dbReference type="NCBI Taxonomy" id="29332"/>
    <lineage>
        <taxon>Bacteria</taxon>
        <taxon>Bacillati</taxon>
        <taxon>Bacillota</taxon>
        <taxon>Bacilli</taxon>
        <taxon>Bacillales</taxon>
        <taxon>Bacillaceae</taxon>
        <taxon>Domibacillus</taxon>
    </lineage>
</organism>
<keyword evidence="4" id="KW-1185">Reference proteome</keyword>
<protein>
    <submittedName>
        <fullName evidence="3">Transcriptional regulator</fullName>
    </submittedName>
</protein>
<dbReference type="Gene3D" id="3.40.50.2300">
    <property type="match status" value="1"/>
</dbReference>
<reference evidence="3 4" key="1">
    <citation type="submission" date="2016-01" db="EMBL/GenBank/DDBJ databases">
        <title>Investigation of taxonomic status of Bacillus aminovorans.</title>
        <authorList>
            <person name="Verma A."/>
            <person name="Pal Y."/>
            <person name="Krishnamurthi S."/>
        </authorList>
    </citation>
    <scope>NUCLEOTIDE SEQUENCE [LARGE SCALE GENOMIC DNA]</scope>
    <source>
        <strain evidence="3 4">DSM 1314</strain>
    </source>
</reference>
<evidence type="ECO:0000313" key="4">
    <source>
        <dbReference type="Proteomes" id="UP000076935"/>
    </source>
</evidence>
<dbReference type="STRING" id="29332.AWH48_03885"/>
<dbReference type="AlphaFoldDB" id="A0A177L0Y9"/>
<comment type="caution">
    <text evidence="3">The sequence shown here is derived from an EMBL/GenBank/DDBJ whole genome shotgun (WGS) entry which is preliminary data.</text>
</comment>
<feature type="modified residue" description="4-aspartylphosphate" evidence="1">
    <location>
        <position position="54"/>
    </location>
</feature>
<proteinExistence type="predicted"/>
<dbReference type="InterPro" id="IPR052048">
    <property type="entry name" value="ST_Response_Regulator"/>
</dbReference>
<evidence type="ECO:0000259" key="2">
    <source>
        <dbReference type="PROSITE" id="PS50110"/>
    </source>
</evidence>
<dbReference type="PANTHER" id="PTHR43228">
    <property type="entry name" value="TWO-COMPONENT RESPONSE REGULATOR"/>
    <property type="match status" value="1"/>
</dbReference>
<dbReference type="Pfam" id="PF08664">
    <property type="entry name" value="YcbB"/>
    <property type="match status" value="1"/>
</dbReference>
<dbReference type="PANTHER" id="PTHR43228:SF8">
    <property type="entry name" value="TRANSCRIPTIONAL REGULATORY PROTEIN GLNL"/>
    <property type="match status" value="1"/>
</dbReference>
<sequence>MRFFIVDDDDAIRSILSQIIEDGDLGEVVGEASDGDQLTGPFLNMQKVDILFVDLLMPVRDGIETIRHLDGQFKGKIIMISQVESKELISEAYALGVEYYIMKPINRIEIVTVIRKVVERIQLEKSIQEIKTSLSSLLNLEDQTVQSTAVNEKSIANIGEFLLAELGIVGENGSRDLIDILKCLFTYEHAKASEQNFPSLKEIFKQVAQKRLGSSASEMDINRETKASEQRIRRAITHSLIHFASLGLTDYANPKFENYASKFFDFMVVRQKMREIQEDSSTSFTPTKVNTKKFIQVFFFEAKRLYKDI</sequence>
<dbReference type="EMBL" id="LQWY01000063">
    <property type="protein sequence ID" value="OAH59293.1"/>
    <property type="molecule type" value="Genomic_DNA"/>
</dbReference>
<dbReference type="SUPFAM" id="SSF52172">
    <property type="entry name" value="CheY-like"/>
    <property type="match status" value="1"/>
</dbReference>
<evidence type="ECO:0000313" key="3">
    <source>
        <dbReference type="EMBL" id="OAH59293.1"/>
    </source>
</evidence>